<evidence type="ECO:0000259" key="2">
    <source>
        <dbReference type="PROSITE" id="PS50157"/>
    </source>
</evidence>
<gene>
    <name evidence="3" type="ORF">XYLVIOL_LOCUS9904</name>
</gene>
<evidence type="ECO:0000313" key="4">
    <source>
        <dbReference type="Proteomes" id="UP001642520"/>
    </source>
</evidence>
<evidence type="ECO:0000313" key="3">
    <source>
        <dbReference type="EMBL" id="CAL7950352.1"/>
    </source>
</evidence>
<proteinExistence type="predicted"/>
<dbReference type="Gene3D" id="3.30.160.60">
    <property type="entry name" value="Classic Zinc Finger"/>
    <property type="match status" value="1"/>
</dbReference>
<name>A0ABP1PAX4_XYLVO</name>
<keyword evidence="1" id="KW-0479">Metal-binding</keyword>
<protein>
    <recommendedName>
        <fullName evidence="2">C2H2-type domain-containing protein</fullName>
    </recommendedName>
</protein>
<keyword evidence="1" id="KW-0863">Zinc-finger</keyword>
<dbReference type="EMBL" id="CAXAJV020001300">
    <property type="protein sequence ID" value="CAL7950352.1"/>
    <property type="molecule type" value="Genomic_DNA"/>
</dbReference>
<dbReference type="Proteomes" id="UP001642520">
    <property type="component" value="Unassembled WGS sequence"/>
</dbReference>
<sequence>MDSLILHFFVCCVLLNRRTFRENCSCQIRDDFVAEKERPKEKQNIFTCSNCKYQSNRYYNLKRHEQRIHVNKKINICCGKTFLTKGDYYVHCERSHPETRYYATISRNKYKIVSDLAPIDHQTVLNDQGNERGNSCRMQLRPRRNRTTQVTTKVNMEYSMICSESDLENEPLINFFTDRRLRSYLKRFSSAKLVNKRSNGRKKEKTNRTVKIAISSEQNIKKTISSNRESVRTEVSGSSVSSFSLELPTKKLILQRFRSSVREFEMTLREKNTNDRNQVNPAELRTKEIVSNVRQTRARNLECKRSNKENGSEFTFSLTQQLNVNLDKGIRMPIASQLHRDFLEPIDFEKYKIF</sequence>
<reference evidence="3 4" key="1">
    <citation type="submission" date="2024-08" db="EMBL/GenBank/DDBJ databases">
        <authorList>
            <person name="Will J Nash"/>
            <person name="Angela Man"/>
            <person name="Seanna McTaggart"/>
            <person name="Kendall Baker"/>
            <person name="Tom Barker"/>
            <person name="Leah Catchpole"/>
            <person name="Alex Durrant"/>
            <person name="Karim Gharbi"/>
            <person name="Naomi Irish"/>
            <person name="Gemy Kaithakottil"/>
            <person name="Debby Ku"/>
            <person name="Aaliyah Providence"/>
            <person name="Felix Shaw"/>
            <person name="David Swarbreck"/>
            <person name="Chris Watkins"/>
            <person name="Ann M. McCartney"/>
            <person name="Giulio Formenti"/>
            <person name="Alice Mouton"/>
            <person name="Noel Vella"/>
            <person name="Bjorn M von Reumont"/>
            <person name="Adriana Vella"/>
            <person name="Wilfried Haerty"/>
        </authorList>
    </citation>
    <scope>NUCLEOTIDE SEQUENCE [LARGE SCALE GENOMIC DNA]</scope>
</reference>
<evidence type="ECO:0000256" key="1">
    <source>
        <dbReference type="PROSITE-ProRule" id="PRU00042"/>
    </source>
</evidence>
<keyword evidence="1" id="KW-0862">Zinc</keyword>
<keyword evidence="4" id="KW-1185">Reference proteome</keyword>
<accession>A0ABP1PAX4</accession>
<feature type="domain" description="C2H2-type" evidence="2">
    <location>
        <begin position="46"/>
        <end position="74"/>
    </location>
</feature>
<organism evidence="3 4">
    <name type="scientific">Xylocopa violacea</name>
    <name type="common">Violet carpenter bee</name>
    <name type="synonym">Apis violacea</name>
    <dbReference type="NCBI Taxonomy" id="135666"/>
    <lineage>
        <taxon>Eukaryota</taxon>
        <taxon>Metazoa</taxon>
        <taxon>Ecdysozoa</taxon>
        <taxon>Arthropoda</taxon>
        <taxon>Hexapoda</taxon>
        <taxon>Insecta</taxon>
        <taxon>Pterygota</taxon>
        <taxon>Neoptera</taxon>
        <taxon>Endopterygota</taxon>
        <taxon>Hymenoptera</taxon>
        <taxon>Apocrita</taxon>
        <taxon>Aculeata</taxon>
        <taxon>Apoidea</taxon>
        <taxon>Anthophila</taxon>
        <taxon>Apidae</taxon>
        <taxon>Xylocopa</taxon>
        <taxon>Xylocopa</taxon>
    </lineage>
</organism>
<comment type="caution">
    <text evidence="3">The sequence shown here is derived from an EMBL/GenBank/DDBJ whole genome shotgun (WGS) entry which is preliminary data.</text>
</comment>
<dbReference type="PROSITE" id="PS50157">
    <property type="entry name" value="ZINC_FINGER_C2H2_2"/>
    <property type="match status" value="1"/>
</dbReference>
<dbReference type="InterPro" id="IPR013087">
    <property type="entry name" value="Znf_C2H2_type"/>
</dbReference>